<reference evidence="2" key="1">
    <citation type="journal article" date="2023" name="Nat. Plants">
        <title>Single-cell RNA sequencing provides a high-resolution roadmap for understanding the multicellular compartmentation of specialized metabolism.</title>
        <authorList>
            <person name="Sun S."/>
            <person name="Shen X."/>
            <person name="Li Y."/>
            <person name="Li Y."/>
            <person name="Wang S."/>
            <person name="Li R."/>
            <person name="Zhang H."/>
            <person name="Shen G."/>
            <person name="Guo B."/>
            <person name="Wei J."/>
            <person name="Xu J."/>
            <person name="St-Pierre B."/>
            <person name="Chen S."/>
            <person name="Sun C."/>
        </authorList>
    </citation>
    <scope>NUCLEOTIDE SEQUENCE [LARGE SCALE GENOMIC DNA]</scope>
</reference>
<organism evidence="1 2">
    <name type="scientific">Catharanthus roseus</name>
    <name type="common">Madagascar periwinkle</name>
    <name type="synonym">Vinca rosea</name>
    <dbReference type="NCBI Taxonomy" id="4058"/>
    <lineage>
        <taxon>Eukaryota</taxon>
        <taxon>Viridiplantae</taxon>
        <taxon>Streptophyta</taxon>
        <taxon>Embryophyta</taxon>
        <taxon>Tracheophyta</taxon>
        <taxon>Spermatophyta</taxon>
        <taxon>Magnoliopsida</taxon>
        <taxon>eudicotyledons</taxon>
        <taxon>Gunneridae</taxon>
        <taxon>Pentapetalae</taxon>
        <taxon>asterids</taxon>
        <taxon>lamiids</taxon>
        <taxon>Gentianales</taxon>
        <taxon>Apocynaceae</taxon>
        <taxon>Rauvolfioideae</taxon>
        <taxon>Vinceae</taxon>
        <taxon>Catharanthinae</taxon>
        <taxon>Catharanthus</taxon>
    </lineage>
</organism>
<dbReference type="Proteomes" id="UP001060085">
    <property type="component" value="Linkage Group LG01"/>
</dbReference>
<keyword evidence="2" id="KW-1185">Reference proteome</keyword>
<evidence type="ECO:0000313" key="1">
    <source>
        <dbReference type="EMBL" id="KAI5683760.1"/>
    </source>
</evidence>
<name>A0ACC0CFT9_CATRO</name>
<evidence type="ECO:0000313" key="2">
    <source>
        <dbReference type="Proteomes" id="UP001060085"/>
    </source>
</evidence>
<proteinExistence type="predicted"/>
<sequence>MRLWKRASGVLKDQNSLWISSLSRRSILRNPDIDSAVIKATSHDEFCIDYKNFHRVLSWLRLSDVHVKPAVRSITARMGKTRSWVVALKGLMLMHGVVSTRVAVVQLIGRLPFDLSNFRDGHSKLGKTWAYNAFIRAYYAFLDCKSVLIYSNLKENTSTNSIYFRRTNREKDGSIKKDILILQKVQGLLDLLLQIKPLSSAADVFLIVEAMDGIVMESFDIYSRMCKMIANVVSRIETAAKSEATVILRIIQKAVVQGNDLALYFELCREIGVERALEIPNPPRIPDEDIELLQQIVNNNNGVQEMPLLKMDEDKVAPKVLPKENKKSATLVPKKEELKYDPRREFRTIITNNWEKFDEDLKIVTVEESTSSSSSSSAIVVSEQNPFFTLSESHHGKKYQELPDLISFC</sequence>
<gene>
    <name evidence="1" type="ORF">M9H77_04988</name>
</gene>
<protein>
    <submittedName>
        <fullName evidence="1">Uncharacterized protein</fullName>
    </submittedName>
</protein>
<comment type="caution">
    <text evidence="1">The sequence shown here is derived from an EMBL/GenBank/DDBJ whole genome shotgun (WGS) entry which is preliminary data.</text>
</comment>
<dbReference type="EMBL" id="CM044701">
    <property type="protein sequence ID" value="KAI5683760.1"/>
    <property type="molecule type" value="Genomic_DNA"/>
</dbReference>
<accession>A0ACC0CFT9</accession>